<evidence type="ECO:0000256" key="3">
    <source>
        <dbReference type="ARBA" id="ARBA00022448"/>
    </source>
</evidence>
<feature type="transmembrane region" description="Helical" evidence="8">
    <location>
        <begin position="415"/>
        <end position="438"/>
    </location>
</feature>
<dbReference type="CDD" id="cd17502">
    <property type="entry name" value="MFS_Azr1_MDR_like"/>
    <property type="match status" value="1"/>
</dbReference>
<dbReference type="SUPFAM" id="SSF103473">
    <property type="entry name" value="MFS general substrate transporter"/>
    <property type="match status" value="1"/>
</dbReference>
<name>A0A8K0SHV5_9HYPO</name>
<feature type="transmembrane region" description="Helical" evidence="8">
    <location>
        <begin position="63"/>
        <end position="80"/>
    </location>
</feature>
<evidence type="ECO:0000256" key="2">
    <source>
        <dbReference type="ARBA" id="ARBA00008335"/>
    </source>
</evidence>
<dbReference type="GO" id="GO:0012505">
    <property type="term" value="C:endomembrane system"/>
    <property type="evidence" value="ECO:0007669"/>
    <property type="project" value="UniProtKB-SubCell"/>
</dbReference>
<proteinExistence type="inferred from homology"/>
<feature type="transmembrane region" description="Helical" evidence="8">
    <location>
        <begin position="260"/>
        <end position="281"/>
    </location>
</feature>
<dbReference type="FunFam" id="1.20.1720.10:FF:000013">
    <property type="entry name" value="Related to multidrug resistance proteins"/>
    <property type="match status" value="1"/>
</dbReference>
<dbReference type="EMBL" id="JAGPNK010000010">
    <property type="protein sequence ID" value="KAH7312563.1"/>
    <property type="molecule type" value="Genomic_DNA"/>
</dbReference>
<evidence type="ECO:0000256" key="8">
    <source>
        <dbReference type="SAM" id="Phobius"/>
    </source>
</evidence>
<keyword evidence="4 8" id="KW-0812">Transmembrane</keyword>
<feature type="transmembrane region" description="Helical" evidence="8">
    <location>
        <begin position="189"/>
        <end position="213"/>
    </location>
</feature>
<sequence>MKEETNTAAARNADDSISHTPVPSPSPAEDEDEKTAAENNQDNDDSDAESIGGQRDTLGKKRMLISITALSICLFVSFIDQTSVSTATPALAGELDTGTSTSWIGASFLIASTAFQLVNGRLSDIFGRKNLLIICLALMSVGDLACGFAQSPEQLFAFRSIAGVGGGGINSLVMIIVSDITTLQNRGHYQGMLGAVIALANGIGPFLGGAIVQSATWRWVFWMIPMISAPTTAVIWLYLPLKHRHGDLVGKVKKIDFGGTALNMASTLLLLIPLSGGGVTYAWTSPFLISTIAVGAVLMLLFVLYEWKLAKLPIMPLRLYRAPHCWALYLQSFLTGLAYFGNFFYLPLYFQSVLGYSALVAGALILAVIIPSSFTSILSGQYMARVGSYMHCVLVGFTLWTLGNGLTLDFDQGTHLGPMIGTLIVEGCGIGFTLQPTLVGMYANSRSEDRAVTTGLRNYIRTIGGAFGLVISGVILSNTLSTRLAGTGAITQDMITQLTSSTYDLGNMDISAQDRERILHVYMQGLHYIFAFYTACSGLSVVLTIWIGNTSLKAKPKQDEARKVDETDSSDSGNKSEGPVDVEKGILSTEKEAEKESEASPKVA</sequence>
<feature type="transmembrane region" description="Helical" evidence="8">
    <location>
        <begin position="130"/>
        <end position="150"/>
    </location>
</feature>
<keyword evidence="5 8" id="KW-1133">Transmembrane helix</keyword>
<dbReference type="InterPro" id="IPR036259">
    <property type="entry name" value="MFS_trans_sf"/>
</dbReference>
<keyword evidence="3" id="KW-0813">Transport</keyword>
<keyword evidence="6 8" id="KW-0472">Membrane</keyword>
<feature type="region of interest" description="Disordered" evidence="7">
    <location>
        <begin position="555"/>
        <end position="604"/>
    </location>
</feature>
<dbReference type="OrthoDB" id="10021397at2759"/>
<feature type="transmembrane region" description="Helical" evidence="8">
    <location>
        <begin position="459"/>
        <end position="477"/>
    </location>
</feature>
<dbReference type="InterPro" id="IPR020846">
    <property type="entry name" value="MFS_dom"/>
</dbReference>
<feature type="transmembrane region" description="Helical" evidence="8">
    <location>
        <begin position="526"/>
        <end position="547"/>
    </location>
</feature>
<feature type="transmembrane region" description="Helical" evidence="8">
    <location>
        <begin position="156"/>
        <end position="177"/>
    </location>
</feature>
<feature type="domain" description="Major facilitator superfamily (MFS) profile" evidence="9">
    <location>
        <begin position="66"/>
        <end position="552"/>
    </location>
</feature>
<evidence type="ECO:0000313" key="10">
    <source>
        <dbReference type="EMBL" id="KAH7312563.1"/>
    </source>
</evidence>
<dbReference type="GO" id="GO:0046943">
    <property type="term" value="F:carboxylic acid transmembrane transporter activity"/>
    <property type="evidence" value="ECO:0007669"/>
    <property type="project" value="UniProtKB-ARBA"/>
</dbReference>
<evidence type="ECO:0000256" key="1">
    <source>
        <dbReference type="ARBA" id="ARBA00004127"/>
    </source>
</evidence>
<feature type="compositionally biased region" description="Basic and acidic residues" evidence="7">
    <location>
        <begin position="556"/>
        <end position="566"/>
    </location>
</feature>
<comment type="similarity">
    <text evidence="2">Belongs to the major facilitator superfamily.</text>
</comment>
<evidence type="ECO:0000256" key="6">
    <source>
        <dbReference type="ARBA" id="ARBA00023136"/>
    </source>
</evidence>
<evidence type="ECO:0000313" key="11">
    <source>
        <dbReference type="Proteomes" id="UP000813444"/>
    </source>
</evidence>
<feature type="transmembrane region" description="Helical" evidence="8">
    <location>
        <begin position="287"/>
        <end position="305"/>
    </location>
</feature>
<feature type="transmembrane region" description="Helical" evidence="8">
    <location>
        <begin position="326"/>
        <end position="347"/>
    </location>
</feature>
<dbReference type="PANTHER" id="PTHR23501">
    <property type="entry name" value="MAJOR FACILITATOR SUPERFAMILY"/>
    <property type="match status" value="1"/>
</dbReference>
<feature type="compositionally biased region" description="Basic and acidic residues" evidence="7">
    <location>
        <begin position="581"/>
        <end position="604"/>
    </location>
</feature>
<feature type="transmembrane region" description="Helical" evidence="8">
    <location>
        <begin position="100"/>
        <end position="118"/>
    </location>
</feature>
<dbReference type="InterPro" id="IPR011701">
    <property type="entry name" value="MFS"/>
</dbReference>
<dbReference type="AlphaFoldDB" id="A0A8K0SHV5"/>
<evidence type="ECO:0000259" key="9">
    <source>
        <dbReference type="PROSITE" id="PS50850"/>
    </source>
</evidence>
<dbReference type="PROSITE" id="PS50850">
    <property type="entry name" value="MFS"/>
    <property type="match status" value="1"/>
</dbReference>
<evidence type="ECO:0000256" key="4">
    <source>
        <dbReference type="ARBA" id="ARBA00022692"/>
    </source>
</evidence>
<evidence type="ECO:0000256" key="7">
    <source>
        <dbReference type="SAM" id="MobiDB-lite"/>
    </source>
</evidence>
<organism evidence="10 11">
    <name type="scientific">Stachybotrys elegans</name>
    <dbReference type="NCBI Taxonomy" id="80388"/>
    <lineage>
        <taxon>Eukaryota</taxon>
        <taxon>Fungi</taxon>
        <taxon>Dikarya</taxon>
        <taxon>Ascomycota</taxon>
        <taxon>Pezizomycotina</taxon>
        <taxon>Sordariomycetes</taxon>
        <taxon>Hypocreomycetidae</taxon>
        <taxon>Hypocreales</taxon>
        <taxon>Stachybotryaceae</taxon>
        <taxon>Stachybotrys</taxon>
    </lineage>
</organism>
<dbReference type="GO" id="GO:0005886">
    <property type="term" value="C:plasma membrane"/>
    <property type="evidence" value="ECO:0007669"/>
    <property type="project" value="TreeGrafter"/>
</dbReference>
<dbReference type="Pfam" id="PF07690">
    <property type="entry name" value="MFS_1"/>
    <property type="match status" value="1"/>
</dbReference>
<gene>
    <name evidence="10" type="ORF">B0I35DRAFT_356703</name>
</gene>
<feature type="transmembrane region" description="Helical" evidence="8">
    <location>
        <begin position="353"/>
        <end position="374"/>
    </location>
</feature>
<accession>A0A8K0SHV5</accession>
<feature type="transmembrane region" description="Helical" evidence="8">
    <location>
        <begin position="219"/>
        <end position="239"/>
    </location>
</feature>
<comment type="subcellular location">
    <subcellularLocation>
        <location evidence="1">Endomembrane system</location>
        <topology evidence="1">Multi-pass membrane protein</topology>
    </subcellularLocation>
</comment>
<dbReference type="Proteomes" id="UP000813444">
    <property type="component" value="Unassembled WGS sequence"/>
</dbReference>
<evidence type="ECO:0000256" key="5">
    <source>
        <dbReference type="ARBA" id="ARBA00022989"/>
    </source>
</evidence>
<dbReference type="PRINTS" id="PR01036">
    <property type="entry name" value="TCRTETB"/>
</dbReference>
<comment type="caution">
    <text evidence="10">The sequence shown here is derived from an EMBL/GenBank/DDBJ whole genome shotgun (WGS) entry which is preliminary data.</text>
</comment>
<reference evidence="10" key="1">
    <citation type="journal article" date="2021" name="Nat. Commun.">
        <title>Genetic determinants of endophytism in the Arabidopsis root mycobiome.</title>
        <authorList>
            <person name="Mesny F."/>
            <person name="Miyauchi S."/>
            <person name="Thiergart T."/>
            <person name="Pickel B."/>
            <person name="Atanasova L."/>
            <person name="Karlsson M."/>
            <person name="Huettel B."/>
            <person name="Barry K.W."/>
            <person name="Haridas S."/>
            <person name="Chen C."/>
            <person name="Bauer D."/>
            <person name="Andreopoulos W."/>
            <person name="Pangilinan J."/>
            <person name="LaButti K."/>
            <person name="Riley R."/>
            <person name="Lipzen A."/>
            <person name="Clum A."/>
            <person name="Drula E."/>
            <person name="Henrissat B."/>
            <person name="Kohler A."/>
            <person name="Grigoriev I.V."/>
            <person name="Martin F.M."/>
            <person name="Hacquard S."/>
        </authorList>
    </citation>
    <scope>NUCLEOTIDE SEQUENCE</scope>
    <source>
        <strain evidence="10">MPI-CAGE-CH-0235</strain>
    </source>
</reference>
<dbReference type="Gene3D" id="1.20.1250.20">
    <property type="entry name" value="MFS general substrate transporter like domains"/>
    <property type="match status" value="2"/>
</dbReference>
<protein>
    <submittedName>
        <fullName evidence="10">Major facilitator superfamily domain-containing protein</fullName>
    </submittedName>
</protein>
<keyword evidence="11" id="KW-1185">Reference proteome</keyword>
<feature type="region of interest" description="Disordered" evidence="7">
    <location>
        <begin position="1"/>
        <end position="54"/>
    </location>
</feature>
<dbReference type="PANTHER" id="PTHR23501:SF78">
    <property type="entry name" value="MAJOR FACILITATOR SUPERFAMILY (MFS) PROFILE DOMAIN-CONTAINING PROTEIN-RELATED"/>
    <property type="match status" value="1"/>
</dbReference>